<dbReference type="InterPro" id="IPR050177">
    <property type="entry name" value="Lipid_A_modif_metabolic_enz"/>
</dbReference>
<reference evidence="2" key="1">
    <citation type="submission" date="2020-11" db="EMBL/GenBank/DDBJ databases">
        <title>Bacterial whole genome sequence for Panacibacter sp. DH6.</title>
        <authorList>
            <person name="Le V."/>
            <person name="Ko S."/>
            <person name="Ahn C.-Y."/>
            <person name="Oh H.-M."/>
        </authorList>
    </citation>
    <scope>NUCLEOTIDE SEQUENCE</scope>
    <source>
        <strain evidence="2">DH6</strain>
    </source>
</reference>
<keyword evidence="3" id="KW-1185">Reference proteome</keyword>
<dbReference type="SUPFAM" id="SSF51735">
    <property type="entry name" value="NAD(P)-binding Rossmann-fold domains"/>
    <property type="match status" value="1"/>
</dbReference>
<evidence type="ECO:0000259" key="1">
    <source>
        <dbReference type="Pfam" id="PF01370"/>
    </source>
</evidence>
<dbReference type="Gene3D" id="3.40.50.720">
    <property type="entry name" value="NAD(P)-binding Rossmann-like Domain"/>
    <property type="match status" value="1"/>
</dbReference>
<dbReference type="InterPro" id="IPR036291">
    <property type="entry name" value="NAD(P)-bd_dom_sf"/>
</dbReference>
<dbReference type="AlphaFoldDB" id="A0A931E3Z7"/>
<feature type="domain" description="NAD-dependent epimerase/dehydratase" evidence="1">
    <location>
        <begin position="6"/>
        <end position="210"/>
    </location>
</feature>
<organism evidence="2 3">
    <name type="scientific">Panacibacter microcysteis</name>
    <dbReference type="NCBI Taxonomy" id="2793269"/>
    <lineage>
        <taxon>Bacteria</taxon>
        <taxon>Pseudomonadati</taxon>
        <taxon>Bacteroidota</taxon>
        <taxon>Chitinophagia</taxon>
        <taxon>Chitinophagales</taxon>
        <taxon>Chitinophagaceae</taxon>
        <taxon>Panacibacter</taxon>
    </lineage>
</organism>
<gene>
    <name evidence="2" type="ORF">I5907_05645</name>
</gene>
<dbReference type="EMBL" id="JADWYR010000001">
    <property type="protein sequence ID" value="MBG9375707.1"/>
    <property type="molecule type" value="Genomic_DNA"/>
</dbReference>
<sequence>MTMHTILGAGGAVSNQLAPVLISNNENVRLVSRKAKPVNGAAAFAADLTNKIQTAEAVKGSSVVYLLAGLQYDIRVWSEQWPKIMQHVVEACKQYNAKLVFFDNVYMYGRVDGTMTETTPFNPCSRKGEVRARIATFLLDEMKAGNIQATIARAADFYGPIGFATSVANLLVFQNMQKKKRAQWLMNAKVPHSFTYVPDAAKALYILAKDDHAFGQTWHLPTAPGPLTGEAFIAAAAEAMNASAKYTVISKWMMQLIGLFNRPLKESVEMLYQNEWPYIFDSAKFDNAYGFTPTPYKEGIKATAAWALQS</sequence>
<accession>A0A931E3Z7</accession>
<name>A0A931E3Z7_9BACT</name>
<evidence type="ECO:0000313" key="3">
    <source>
        <dbReference type="Proteomes" id="UP000628448"/>
    </source>
</evidence>
<dbReference type="RefSeq" id="WP_196989743.1">
    <property type="nucleotide sequence ID" value="NZ_JADWYR010000001.1"/>
</dbReference>
<comment type="caution">
    <text evidence="2">The sequence shown here is derived from an EMBL/GenBank/DDBJ whole genome shotgun (WGS) entry which is preliminary data.</text>
</comment>
<dbReference type="Pfam" id="PF01370">
    <property type="entry name" value="Epimerase"/>
    <property type="match status" value="1"/>
</dbReference>
<dbReference type="PANTHER" id="PTHR43245">
    <property type="entry name" value="BIFUNCTIONAL POLYMYXIN RESISTANCE PROTEIN ARNA"/>
    <property type="match status" value="1"/>
</dbReference>
<dbReference type="PANTHER" id="PTHR43245:SF13">
    <property type="entry name" value="UDP-D-APIOSE_UDP-D-XYLOSE SYNTHASE 2"/>
    <property type="match status" value="1"/>
</dbReference>
<proteinExistence type="predicted"/>
<protein>
    <submittedName>
        <fullName evidence="2">NAD-dependent epimerase/dehydratase family protein</fullName>
    </submittedName>
</protein>
<evidence type="ECO:0000313" key="2">
    <source>
        <dbReference type="EMBL" id="MBG9375707.1"/>
    </source>
</evidence>
<dbReference type="InterPro" id="IPR001509">
    <property type="entry name" value="Epimerase_deHydtase"/>
</dbReference>
<dbReference type="Proteomes" id="UP000628448">
    <property type="component" value="Unassembled WGS sequence"/>
</dbReference>